<comment type="caution">
    <text evidence="4">The sequence shown here is derived from an EMBL/GenBank/DDBJ whole genome shotgun (WGS) entry which is preliminary data.</text>
</comment>
<evidence type="ECO:0008006" key="6">
    <source>
        <dbReference type="Google" id="ProtNLM"/>
    </source>
</evidence>
<dbReference type="Proteomes" id="UP000234323">
    <property type="component" value="Unassembled WGS sequence"/>
</dbReference>
<keyword evidence="3" id="KW-1133">Transmembrane helix</keyword>
<dbReference type="GO" id="GO:0098703">
    <property type="term" value="P:calcium ion import across plasma membrane"/>
    <property type="evidence" value="ECO:0007669"/>
    <property type="project" value="TreeGrafter"/>
</dbReference>
<sequence>MSDDIEAQEYNVHENILDGLISRSRKIELIKSSEKCNGADEIIQLDKLVHDLVNSKVENLPCYGSLTKLKELIKLEDEKLISEFFDYCAKLCIEEEKLELMCVVTILLQDFINIPLYKSPVSRLIKRLTYVKVPSKWCEKNEFKSINENLYGYKAHNVHNLKPSIIDRFQTIPQHHTTLCYSPLPGLFSYPEDSSVLNILFPHKISPFAKFIITYSDDAFQPNNASSEIIDSPLFYAIIKFKWRSFTCYRIFIQFSLYLAFFAFFSASIITNYMSLHTISAIMGTIRSLHEIRYVITMYISGRSFTPITFFILTKAILPTITIFMGIFEVNYGLLIYFRSISILFLWFSVIWTLMNFKEIGIISIVIAHICRKILWLFAFLVLNVLAASHATVTYSNMMLNYDKTSLTDETRTKLQDLTQYYNSLNAYWSAFLSDYSSWPRDDPFVSITKVAYSFFITVMILNLMIALVNNIYSEVLDRAYTEWSMIRAQFIVYTELNLMTPSERQNKDYFPWTIFYEVFTEEVERWHKKLEEDNISISRNKIQLLNEMADKMKDEIIKMEDDDVIKTTMIDKLNELKQLFSKK</sequence>
<dbReference type="InterPro" id="IPR024862">
    <property type="entry name" value="TRPV"/>
</dbReference>
<dbReference type="VEuPathDB" id="FungiDB:RhiirA1_452641"/>
<dbReference type="GO" id="GO:0005216">
    <property type="term" value="F:monoatomic ion channel activity"/>
    <property type="evidence" value="ECO:0007669"/>
    <property type="project" value="InterPro"/>
</dbReference>
<dbReference type="EMBL" id="LLXI01000073">
    <property type="protein sequence ID" value="PKY39702.1"/>
    <property type="molecule type" value="Genomic_DNA"/>
</dbReference>
<dbReference type="AlphaFoldDB" id="A0A2I1FZ93"/>
<evidence type="ECO:0000256" key="3">
    <source>
        <dbReference type="SAM" id="Phobius"/>
    </source>
</evidence>
<feature type="transmembrane region" description="Helical" evidence="3">
    <location>
        <begin position="374"/>
        <end position="393"/>
    </location>
</feature>
<reference evidence="4 5" key="1">
    <citation type="submission" date="2015-10" db="EMBL/GenBank/DDBJ databases">
        <title>Genome analyses suggest a sexual origin of heterokaryosis in a supposedly ancient asexual fungus.</title>
        <authorList>
            <person name="Ropars J."/>
            <person name="Sedzielewska K."/>
            <person name="Noel J."/>
            <person name="Charron P."/>
            <person name="Farinelli L."/>
            <person name="Marton T."/>
            <person name="Kruger M."/>
            <person name="Pelin A."/>
            <person name="Brachmann A."/>
            <person name="Corradi N."/>
        </authorList>
    </citation>
    <scope>NUCLEOTIDE SEQUENCE [LARGE SCALE GENOMIC DNA]</scope>
    <source>
        <strain evidence="4 5">A4</strain>
    </source>
</reference>
<keyword evidence="3" id="KW-0472">Membrane</keyword>
<dbReference type="PANTHER" id="PTHR10582">
    <property type="entry name" value="TRANSIENT RECEPTOR POTENTIAL ION CHANNEL PROTEIN"/>
    <property type="match status" value="1"/>
</dbReference>
<keyword evidence="5" id="KW-1185">Reference proteome</keyword>
<name>A0A2I1FZ93_9GLOM</name>
<dbReference type="VEuPathDB" id="FungiDB:RhiirFUN_008231"/>
<keyword evidence="3" id="KW-0812">Transmembrane</keyword>
<feature type="transmembrane region" description="Helical" evidence="3">
    <location>
        <begin position="251"/>
        <end position="270"/>
    </location>
</feature>
<dbReference type="GO" id="GO:0005886">
    <property type="term" value="C:plasma membrane"/>
    <property type="evidence" value="ECO:0007669"/>
    <property type="project" value="TreeGrafter"/>
</dbReference>
<gene>
    <name evidence="4" type="ORF">RhiirA4_452946</name>
</gene>
<organism evidence="4 5">
    <name type="scientific">Rhizophagus irregularis</name>
    <dbReference type="NCBI Taxonomy" id="588596"/>
    <lineage>
        <taxon>Eukaryota</taxon>
        <taxon>Fungi</taxon>
        <taxon>Fungi incertae sedis</taxon>
        <taxon>Mucoromycota</taxon>
        <taxon>Glomeromycotina</taxon>
        <taxon>Glomeromycetes</taxon>
        <taxon>Glomerales</taxon>
        <taxon>Glomeraceae</taxon>
        <taxon>Rhizophagus</taxon>
    </lineage>
</organism>
<keyword evidence="2" id="KW-0175">Coiled coil</keyword>
<feature type="coiled-coil region" evidence="2">
    <location>
        <begin position="536"/>
        <end position="563"/>
    </location>
</feature>
<evidence type="ECO:0000313" key="4">
    <source>
        <dbReference type="EMBL" id="PKY39702.1"/>
    </source>
</evidence>
<proteinExistence type="predicted"/>
<feature type="transmembrane region" description="Helical" evidence="3">
    <location>
        <begin position="308"/>
        <end position="328"/>
    </location>
</feature>
<accession>A0A2I1FZ93</accession>
<feature type="transmembrane region" description="Helical" evidence="3">
    <location>
        <begin position="451"/>
        <end position="473"/>
    </location>
</feature>
<dbReference type="PANTHER" id="PTHR10582:SF2">
    <property type="entry name" value="INACTIVE"/>
    <property type="match status" value="1"/>
</dbReference>
<evidence type="ECO:0000313" key="5">
    <source>
        <dbReference type="Proteomes" id="UP000234323"/>
    </source>
</evidence>
<evidence type="ECO:0000256" key="1">
    <source>
        <dbReference type="ARBA" id="ARBA00022737"/>
    </source>
</evidence>
<dbReference type="VEuPathDB" id="FungiDB:FUN_016731"/>
<keyword evidence="1" id="KW-0677">Repeat</keyword>
<evidence type="ECO:0000256" key="2">
    <source>
        <dbReference type="SAM" id="Coils"/>
    </source>
</evidence>
<protein>
    <recommendedName>
        <fullName evidence="6">Ion transport domain-containing protein</fullName>
    </recommendedName>
</protein>